<evidence type="ECO:0000256" key="1">
    <source>
        <dbReference type="ARBA" id="ARBA00010045"/>
    </source>
</evidence>
<feature type="domain" description="GIY-YIG" evidence="3">
    <location>
        <begin position="1"/>
        <end position="86"/>
    </location>
</feature>
<feature type="compositionally biased region" description="Basic and acidic residues" evidence="2">
    <location>
        <begin position="134"/>
        <end position="154"/>
    </location>
</feature>
<dbReference type="SUPFAM" id="SSF64496">
    <property type="entry name" value="DNA-binding domain of intron-encoded endonucleases"/>
    <property type="match status" value="1"/>
</dbReference>
<reference evidence="4" key="1">
    <citation type="submission" date="2020-03" db="EMBL/GenBank/DDBJ databases">
        <title>Draft sequencing of Paenibacilllus sp. S3N08.</title>
        <authorList>
            <person name="Kim D.-U."/>
        </authorList>
    </citation>
    <scope>NUCLEOTIDE SEQUENCE</scope>
    <source>
        <strain evidence="4">S3N08</strain>
    </source>
</reference>
<proteinExistence type="predicted"/>
<evidence type="ECO:0000256" key="2">
    <source>
        <dbReference type="SAM" id="MobiDB-lite"/>
    </source>
</evidence>
<dbReference type="SMART" id="SM00465">
    <property type="entry name" value="GIYc"/>
    <property type="match status" value="1"/>
</dbReference>
<accession>A0ABX0J6C6</accession>
<dbReference type="InterPro" id="IPR000305">
    <property type="entry name" value="GIY-YIG_endonuc"/>
</dbReference>
<organism evidence="4 5">
    <name type="scientific">Paenibacillus agricola</name>
    <dbReference type="NCBI Taxonomy" id="2716264"/>
    <lineage>
        <taxon>Bacteria</taxon>
        <taxon>Bacillati</taxon>
        <taxon>Bacillota</taxon>
        <taxon>Bacilli</taxon>
        <taxon>Bacillales</taxon>
        <taxon>Paenibacillaceae</taxon>
        <taxon>Paenibacillus</taxon>
    </lineage>
</organism>
<dbReference type="SUPFAM" id="SSF82771">
    <property type="entry name" value="GIY-YIG endonuclease"/>
    <property type="match status" value="1"/>
</dbReference>
<evidence type="ECO:0000313" key="5">
    <source>
        <dbReference type="Proteomes" id="UP001165962"/>
    </source>
</evidence>
<comment type="caution">
    <text evidence="4">The sequence shown here is derived from an EMBL/GenBank/DDBJ whole genome shotgun (WGS) entry which is preliminary data.</text>
</comment>
<dbReference type="Pfam" id="PF01541">
    <property type="entry name" value="GIY-YIG"/>
    <property type="match status" value="1"/>
</dbReference>
<dbReference type="CDD" id="cd10437">
    <property type="entry name" value="GIY-YIG_HE_I-TevI_like"/>
    <property type="match status" value="1"/>
</dbReference>
<dbReference type="EMBL" id="JAAOIW010000005">
    <property type="protein sequence ID" value="NHN31173.1"/>
    <property type="molecule type" value="Genomic_DNA"/>
</dbReference>
<dbReference type="Gene3D" id="3.40.1440.10">
    <property type="entry name" value="GIY-YIG endonuclease"/>
    <property type="match status" value="1"/>
</dbReference>
<name>A0ABX0J6C6_9BACL</name>
<sequence length="274" mass="31334">MVTIYLIENVANGTVYVGSTVNSSSRLTKHRYMLKKGNHRNRLLQADYDNYGLDQFKFTSIEEVNSKVRYEREQFWMDRYRETNNLYNIFPIAGKSSGRIHFDETKRKMSRASKGRRPSEKTLLASANARRGKPMPEETRKKLSEAHKKRDNRGSRSTNAKLTETKVEDILARILKGELQEDIAKAYGVSVSAIAGINQGLTWTHVPGVRSSSPRTKLTDDDIVQILLRFRKGETGTVIAKDYGINHCTAYQIKNRKSWTHVTLPDRIEPEVAI</sequence>
<gene>
    <name evidence="4" type="ORF">G9U52_15140</name>
</gene>
<dbReference type="RefSeq" id="WP_166151800.1">
    <property type="nucleotide sequence ID" value="NZ_JAAOIW010000005.1"/>
</dbReference>
<dbReference type="Proteomes" id="UP001165962">
    <property type="component" value="Unassembled WGS sequence"/>
</dbReference>
<keyword evidence="5" id="KW-1185">Reference proteome</keyword>
<dbReference type="Pfam" id="PF07460">
    <property type="entry name" value="NUMOD3"/>
    <property type="match status" value="2"/>
</dbReference>
<feature type="region of interest" description="Disordered" evidence="2">
    <location>
        <begin position="105"/>
        <end position="161"/>
    </location>
</feature>
<comment type="similarity">
    <text evidence="1">To endonucleases of group I introns of fungi and phage.</text>
</comment>
<evidence type="ECO:0000259" key="3">
    <source>
        <dbReference type="PROSITE" id="PS50164"/>
    </source>
</evidence>
<evidence type="ECO:0000313" key="4">
    <source>
        <dbReference type="EMBL" id="NHN31173.1"/>
    </source>
</evidence>
<dbReference type="InterPro" id="IPR035901">
    <property type="entry name" value="GIY-YIG_endonuc_sf"/>
</dbReference>
<dbReference type="NCBIfam" id="TIGR01453">
    <property type="entry name" value="grpIintron_endo"/>
    <property type="match status" value="1"/>
</dbReference>
<protein>
    <submittedName>
        <fullName evidence="4">GIY-YIG nuclease family protein</fullName>
    </submittedName>
</protein>
<dbReference type="SMART" id="SM00496">
    <property type="entry name" value="IENR2"/>
    <property type="match status" value="2"/>
</dbReference>
<dbReference type="InterPro" id="IPR006350">
    <property type="entry name" value="Intron_endoG1"/>
</dbReference>
<dbReference type="PROSITE" id="PS50164">
    <property type="entry name" value="GIY_YIG"/>
    <property type="match status" value="1"/>
</dbReference>
<dbReference type="InterPro" id="IPR003611">
    <property type="entry name" value="NUMOD3"/>
</dbReference>